<evidence type="ECO:0000313" key="3">
    <source>
        <dbReference type="EMBL" id="MDQ0686213.1"/>
    </source>
</evidence>
<name>A0ABU0Q6B3_STRAH</name>
<keyword evidence="3" id="KW-0378">Hydrolase</keyword>
<protein>
    <submittedName>
        <fullName evidence="3">ATP-dependent Clp protease ATP-binding subunit ClpA</fullName>
    </submittedName>
</protein>
<evidence type="ECO:0000256" key="1">
    <source>
        <dbReference type="PROSITE-ProRule" id="PRU01251"/>
    </source>
</evidence>
<dbReference type="GO" id="GO:0006508">
    <property type="term" value="P:proteolysis"/>
    <property type="evidence" value="ECO:0007669"/>
    <property type="project" value="UniProtKB-KW"/>
</dbReference>
<gene>
    <name evidence="3" type="ORF">QFZ56_005176</name>
</gene>
<accession>A0ABU0Q6B3</accession>
<keyword evidence="3" id="KW-0547">Nucleotide-binding</keyword>
<feature type="domain" description="Clp R" evidence="2">
    <location>
        <begin position="2"/>
        <end position="189"/>
    </location>
</feature>
<reference evidence="3 4" key="1">
    <citation type="submission" date="2023-07" db="EMBL/GenBank/DDBJ databases">
        <title>Comparative genomics of wheat-associated soil bacteria to identify genetic determinants of phenazine resistance.</title>
        <authorList>
            <person name="Mouncey N."/>
        </authorList>
    </citation>
    <scope>NUCLEOTIDE SEQUENCE [LARGE SCALE GENOMIC DNA]</scope>
    <source>
        <strain evidence="3 4">W4I19-2</strain>
    </source>
</reference>
<keyword evidence="1" id="KW-0677">Repeat</keyword>
<keyword evidence="3" id="KW-0645">Protease</keyword>
<dbReference type="GO" id="GO:0005524">
    <property type="term" value="F:ATP binding"/>
    <property type="evidence" value="ECO:0007669"/>
    <property type="project" value="UniProtKB-KW"/>
</dbReference>
<dbReference type="GO" id="GO:0008233">
    <property type="term" value="F:peptidase activity"/>
    <property type="evidence" value="ECO:0007669"/>
    <property type="project" value="UniProtKB-KW"/>
</dbReference>
<dbReference type="PROSITE" id="PS51903">
    <property type="entry name" value="CLP_R"/>
    <property type="match status" value="1"/>
</dbReference>
<keyword evidence="4" id="KW-1185">Reference proteome</keyword>
<evidence type="ECO:0000313" key="4">
    <source>
        <dbReference type="Proteomes" id="UP001243364"/>
    </source>
</evidence>
<organism evidence="3 4">
    <name type="scientific">Streptomyces achromogenes</name>
    <dbReference type="NCBI Taxonomy" id="67255"/>
    <lineage>
        <taxon>Bacteria</taxon>
        <taxon>Bacillati</taxon>
        <taxon>Actinomycetota</taxon>
        <taxon>Actinomycetes</taxon>
        <taxon>Kitasatosporales</taxon>
        <taxon>Streptomycetaceae</taxon>
        <taxon>Streptomyces</taxon>
    </lineage>
</organism>
<dbReference type="InterPro" id="IPR004176">
    <property type="entry name" value="Clp_R_N"/>
</dbReference>
<dbReference type="InterPro" id="IPR036628">
    <property type="entry name" value="Clp_N_dom_sf"/>
</dbReference>
<dbReference type="Gene3D" id="1.10.1780.10">
    <property type="entry name" value="Clp, N-terminal domain"/>
    <property type="match status" value="1"/>
</dbReference>
<keyword evidence="3" id="KW-0067">ATP-binding</keyword>
<dbReference type="Proteomes" id="UP001243364">
    <property type="component" value="Unassembled WGS sequence"/>
</dbReference>
<proteinExistence type="predicted"/>
<dbReference type="EMBL" id="JAUSYA010000001">
    <property type="protein sequence ID" value="MDQ0686213.1"/>
    <property type="molecule type" value="Genomic_DNA"/>
</dbReference>
<comment type="caution">
    <text evidence="3">The sequence shown here is derived from an EMBL/GenBank/DDBJ whole genome shotgun (WGS) entry which is preliminary data.</text>
</comment>
<sequence>MFERFTKDARAVVEGAAGHAEREGATRVEETHVLLSLLDREGSRGSFALASLGLPPGGRAGLVRDLDETRRRGGLSRADADALSGLGIDLAEIVSRVEETHGEGALAAAGRGGLFGGRSGRRPFGRGAKDLLTGTLRVAVAHGERHIGDEHLLLALTARRGVPSEILADHGVTHASLTRVLYGDRGRGDDSGAGAGAGAEGG</sequence>
<evidence type="ECO:0000259" key="2">
    <source>
        <dbReference type="PROSITE" id="PS51903"/>
    </source>
</evidence>
<dbReference type="RefSeq" id="WP_307045837.1">
    <property type="nucleotide sequence ID" value="NZ_JAUSYA010000001.1"/>
</dbReference>
<dbReference type="SUPFAM" id="SSF81923">
    <property type="entry name" value="Double Clp-N motif"/>
    <property type="match status" value="2"/>
</dbReference>